<organism evidence="2 3">
    <name type="scientific">Manihot esculenta</name>
    <name type="common">Cassava</name>
    <name type="synonym">Jatropha manihot</name>
    <dbReference type="NCBI Taxonomy" id="3983"/>
    <lineage>
        <taxon>Eukaryota</taxon>
        <taxon>Viridiplantae</taxon>
        <taxon>Streptophyta</taxon>
        <taxon>Embryophyta</taxon>
        <taxon>Tracheophyta</taxon>
        <taxon>Spermatophyta</taxon>
        <taxon>Magnoliopsida</taxon>
        <taxon>eudicotyledons</taxon>
        <taxon>Gunneridae</taxon>
        <taxon>Pentapetalae</taxon>
        <taxon>rosids</taxon>
        <taxon>fabids</taxon>
        <taxon>Malpighiales</taxon>
        <taxon>Euphorbiaceae</taxon>
        <taxon>Crotonoideae</taxon>
        <taxon>Manihoteae</taxon>
        <taxon>Manihot</taxon>
    </lineage>
</organism>
<dbReference type="GO" id="GO:0009733">
    <property type="term" value="P:response to auxin"/>
    <property type="evidence" value="ECO:0007669"/>
    <property type="project" value="InterPro"/>
</dbReference>
<sequence>MHSPSNFTAKLRSLFLKKYSTQGDDYRNSYERLAATDLNNDDRKPRRSRRGCLAVYVGKEGKRYEVPVEYLSMRSFQEMILRFKLDNLDTKIEGPLKLSCSTTFFEEQLGKVARH</sequence>
<accession>A0A2C9VC62</accession>
<dbReference type="EMBL" id="CM004395">
    <property type="protein sequence ID" value="OAY41834.1"/>
    <property type="molecule type" value="Genomic_DNA"/>
</dbReference>
<dbReference type="Pfam" id="PF02519">
    <property type="entry name" value="Auxin_inducible"/>
    <property type="match status" value="1"/>
</dbReference>
<evidence type="ECO:0000313" key="2">
    <source>
        <dbReference type="EMBL" id="OAY41834.1"/>
    </source>
</evidence>
<reference evidence="3" key="1">
    <citation type="journal article" date="2016" name="Nat. Biotechnol.">
        <title>Sequencing wild and cultivated cassava and related species reveals extensive interspecific hybridization and genetic diversity.</title>
        <authorList>
            <person name="Bredeson J.V."/>
            <person name="Lyons J.B."/>
            <person name="Prochnik S.E."/>
            <person name="Wu G.A."/>
            <person name="Ha C.M."/>
            <person name="Edsinger-Gonzales E."/>
            <person name="Grimwood J."/>
            <person name="Schmutz J."/>
            <person name="Rabbi I.Y."/>
            <person name="Egesi C."/>
            <person name="Nauluvula P."/>
            <person name="Lebot V."/>
            <person name="Ndunguru J."/>
            <person name="Mkamilo G."/>
            <person name="Bart R.S."/>
            <person name="Setter T.L."/>
            <person name="Gleadow R.M."/>
            <person name="Kulakow P."/>
            <person name="Ferguson M.E."/>
            <person name="Rounsley S."/>
            <person name="Rokhsar D.S."/>
        </authorList>
    </citation>
    <scope>NUCLEOTIDE SEQUENCE [LARGE SCALE GENOMIC DNA]</scope>
    <source>
        <strain evidence="3">cv. AM560-2</strain>
    </source>
</reference>
<comment type="caution">
    <text evidence="2">The sequence shown here is derived from an EMBL/GenBank/DDBJ whole genome shotgun (WGS) entry which is preliminary data.</text>
</comment>
<comment type="similarity">
    <text evidence="1">Belongs to the ARG7 family.</text>
</comment>
<dbReference type="Gramene" id="Manes.09G132801.1.v8.1">
    <property type="protein sequence ID" value="Manes.09G132801.1.v8.1.CDS.1"/>
    <property type="gene ID" value="Manes.09G132801.v8.1"/>
</dbReference>
<dbReference type="AlphaFoldDB" id="A0A2C9VC62"/>
<protein>
    <submittedName>
        <fullName evidence="2">Uncharacterized protein</fullName>
    </submittedName>
</protein>
<dbReference type="Proteomes" id="UP000091857">
    <property type="component" value="Chromosome 9"/>
</dbReference>
<gene>
    <name evidence="2" type="ORF">MANES_09G132801v8</name>
</gene>
<name>A0A2C9VC62_MANES</name>
<dbReference type="InterPro" id="IPR003676">
    <property type="entry name" value="SAUR_fam"/>
</dbReference>
<proteinExistence type="inferred from homology"/>
<evidence type="ECO:0000256" key="1">
    <source>
        <dbReference type="ARBA" id="ARBA00006974"/>
    </source>
</evidence>
<keyword evidence="3" id="KW-1185">Reference proteome</keyword>
<evidence type="ECO:0000313" key="3">
    <source>
        <dbReference type="Proteomes" id="UP000091857"/>
    </source>
</evidence>